<dbReference type="PROSITE" id="PS50011">
    <property type="entry name" value="PROTEIN_KINASE_DOM"/>
    <property type="match status" value="1"/>
</dbReference>
<protein>
    <submittedName>
        <fullName evidence="2">Kinase-like domain-containing protein</fullName>
    </submittedName>
</protein>
<evidence type="ECO:0000313" key="2">
    <source>
        <dbReference type="EMBL" id="KAE8154396.1"/>
    </source>
</evidence>
<feature type="domain" description="Protein kinase" evidence="1">
    <location>
        <begin position="51"/>
        <end position="263"/>
    </location>
</feature>
<keyword evidence="3" id="KW-1185">Reference proteome</keyword>
<dbReference type="SUPFAM" id="SSF56112">
    <property type="entry name" value="Protein kinase-like (PK-like)"/>
    <property type="match status" value="1"/>
</dbReference>
<dbReference type="InterPro" id="IPR000719">
    <property type="entry name" value="Prot_kinase_dom"/>
</dbReference>
<reference evidence="2 3" key="1">
    <citation type="submission" date="2019-04" db="EMBL/GenBank/DDBJ databases">
        <title>Friends and foes A comparative genomics study of 23 Aspergillus species from section Flavi.</title>
        <authorList>
            <consortium name="DOE Joint Genome Institute"/>
            <person name="Kjaerbolling I."/>
            <person name="Vesth T."/>
            <person name="Frisvad J.C."/>
            <person name="Nybo J.L."/>
            <person name="Theobald S."/>
            <person name="Kildgaard S."/>
            <person name="Isbrandt T."/>
            <person name="Kuo A."/>
            <person name="Sato A."/>
            <person name="Lyhne E.K."/>
            <person name="Kogle M.E."/>
            <person name="Wiebenga A."/>
            <person name="Kun R.S."/>
            <person name="Lubbers R.J."/>
            <person name="Makela M.R."/>
            <person name="Barry K."/>
            <person name="Chovatia M."/>
            <person name="Clum A."/>
            <person name="Daum C."/>
            <person name="Haridas S."/>
            <person name="He G."/>
            <person name="LaButti K."/>
            <person name="Lipzen A."/>
            <person name="Mondo S."/>
            <person name="Riley R."/>
            <person name="Salamov A."/>
            <person name="Simmons B.A."/>
            <person name="Magnuson J.K."/>
            <person name="Henrissat B."/>
            <person name="Mortensen U.H."/>
            <person name="Larsen T.O."/>
            <person name="Devries R.P."/>
            <person name="Grigoriev I.V."/>
            <person name="Machida M."/>
            <person name="Baker S.E."/>
            <person name="Andersen M.R."/>
        </authorList>
    </citation>
    <scope>NUCLEOTIDE SEQUENCE [LARGE SCALE GENOMIC DNA]</scope>
    <source>
        <strain evidence="2 3">IBT 18842</strain>
    </source>
</reference>
<sequence length="263" mass="30028">MEIHEQTETFIKKGNDIVFDHTKIIFKQNEDEYFYATTTNRLVTSVIDLSRLSLVRITTGDIWPEYQSQLTQFTAPLRSNAYYLKEPCLLYYGDSPSPSKLSEQLLHEAEICEFLRSHPHPNVAQYLGCVVKSGRIKGLCFQSYPMTLLERLEEAMPVDTGRCLRGIQRGVEHLHGLGIIHNDLKPSNIMMNGDEPVIIDFDSATREGEPLCGKAGTPGWAMMGSDYAKCENDTYSLSKIRDFLVEGKCDREDIRHLEKLRFI</sequence>
<evidence type="ECO:0000259" key="1">
    <source>
        <dbReference type="PROSITE" id="PS50011"/>
    </source>
</evidence>
<dbReference type="EMBL" id="ML742029">
    <property type="protein sequence ID" value="KAE8154396.1"/>
    <property type="molecule type" value="Genomic_DNA"/>
</dbReference>
<dbReference type="Pfam" id="PF00069">
    <property type="entry name" value="Pkinase"/>
    <property type="match status" value="1"/>
</dbReference>
<evidence type="ECO:0000313" key="3">
    <source>
        <dbReference type="Proteomes" id="UP000325780"/>
    </source>
</evidence>
<dbReference type="GO" id="GO:0004672">
    <property type="term" value="F:protein kinase activity"/>
    <property type="evidence" value="ECO:0007669"/>
    <property type="project" value="InterPro"/>
</dbReference>
<dbReference type="SMART" id="SM00220">
    <property type="entry name" value="S_TKc"/>
    <property type="match status" value="1"/>
</dbReference>
<organism evidence="2 3">
    <name type="scientific">Aspergillus avenaceus</name>
    <dbReference type="NCBI Taxonomy" id="36643"/>
    <lineage>
        <taxon>Eukaryota</taxon>
        <taxon>Fungi</taxon>
        <taxon>Dikarya</taxon>
        <taxon>Ascomycota</taxon>
        <taxon>Pezizomycotina</taxon>
        <taxon>Eurotiomycetes</taxon>
        <taxon>Eurotiomycetidae</taxon>
        <taxon>Eurotiales</taxon>
        <taxon>Aspergillaceae</taxon>
        <taxon>Aspergillus</taxon>
        <taxon>Aspergillus subgen. Circumdati</taxon>
    </lineage>
</organism>
<dbReference type="InterPro" id="IPR008271">
    <property type="entry name" value="Ser/Thr_kinase_AS"/>
</dbReference>
<gene>
    <name evidence="2" type="ORF">BDV25DRAFT_147622</name>
</gene>
<dbReference type="GO" id="GO:0005524">
    <property type="term" value="F:ATP binding"/>
    <property type="evidence" value="ECO:0007669"/>
    <property type="project" value="InterPro"/>
</dbReference>
<keyword evidence="2" id="KW-0418">Kinase</keyword>
<keyword evidence="2" id="KW-0808">Transferase</keyword>
<dbReference type="OrthoDB" id="4359289at2759"/>
<dbReference type="InterPro" id="IPR011009">
    <property type="entry name" value="Kinase-like_dom_sf"/>
</dbReference>
<dbReference type="AlphaFoldDB" id="A0A5N6U712"/>
<dbReference type="Proteomes" id="UP000325780">
    <property type="component" value="Unassembled WGS sequence"/>
</dbReference>
<accession>A0A5N6U712</accession>
<dbReference type="PANTHER" id="PTHR23257">
    <property type="entry name" value="SERINE-THREONINE PROTEIN KINASE"/>
    <property type="match status" value="1"/>
</dbReference>
<dbReference type="Gene3D" id="1.10.510.10">
    <property type="entry name" value="Transferase(Phosphotransferase) domain 1"/>
    <property type="match status" value="1"/>
</dbReference>
<proteinExistence type="predicted"/>
<dbReference type="PROSITE" id="PS00108">
    <property type="entry name" value="PROTEIN_KINASE_ST"/>
    <property type="match status" value="1"/>
</dbReference>
<dbReference type="InterPro" id="IPR050167">
    <property type="entry name" value="Ser_Thr_protein_kinase"/>
</dbReference>
<name>A0A5N6U712_ASPAV</name>